<reference evidence="1" key="1">
    <citation type="submission" date="2021-08" db="EMBL/GenBank/DDBJ databases">
        <authorList>
            <person name="Misof B."/>
            <person name="Oliver O."/>
            <person name="Podsiadlowski L."/>
            <person name="Donath A."/>
            <person name="Peters R."/>
            <person name="Mayer C."/>
            <person name="Rust J."/>
            <person name="Gunkel S."/>
            <person name="Lesny P."/>
            <person name="Martin S."/>
            <person name="Oeyen J.P."/>
            <person name="Petersen M."/>
            <person name="Panagiotis P."/>
            <person name="Wilbrandt J."/>
            <person name="Tanja T."/>
        </authorList>
    </citation>
    <scope>NUCLEOTIDE SEQUENCE</scope>
    <source>
        <strain evidence="1">GBR_01_08_01A</strain>
        <tissue evidence="1">Thorax + abdomen</tissue>
    </source>
</reference>
<dbReference type="EMBL" id="JAIFRP010004366">
    <property type="protein sequence ID" value="KAK2577064.1"/>
    <property type="molecule type" value="Genomic_DNA"/>
</dbReference>
<proteinExistence type="predicted"/>
<protein>
    <submittedName>
        <fullName evidence="1">Uncharacterized protein</fullName>
    </submittedName>
</protein>
<evidence type="ECO:0000313" key="1">
    <source>
        <dbReference type="EMBL" id="KAK2577064.1"/>
    </source>
</evidence>
<gene>
    <name evidence="1" type="ORF">KPH14_005879</name>
</gene>
<reference evidence="1" key="2">
    <citation type="journal article" date="2023" name="Commun. Biol.">
        <title>Intrasexual cuticular hydrocarbon dimorphism in a wasp sheds light on hydrocarbon biosynthesis genes in Hymenoptera.</title>
        <authorList>
            <person name="Moris V.C."/>
            <person name="Podsiadlowski L."/>
            <person name="Martin S."/>
            <person name="Oeyen J.P."/>
            <person name="Donath A."/>
            <person name="Petersen M."/>
            <person name="Wilbrandt J."/>
            <person name="Misof B."/>
            <person name="Liedtke D."/>
            <person name="Thamm M."/>
            <person name="Scheiner R."/>
            <person name="Schmitt T."/>
            <person name="Niehuis O."/>
        </authorList>
    </citation>
    <scope>NUCLEOTIDE SEQUENCE</scope>
    <source>
        <strain evidence="1">GBR_01_08_01A</strain>
    </source>
</reference>
<sequence length="106" mass="12427">MSVLHGIPFRKAKEFAERLRDRVRGKGRRKLRKGKDAVDPAVTIIIDETTRTNTVVDKKEENNKNHDRVSTIPVTFHVCKYTTLDILHRQPLFLPNFTENYNLQLR</sequence>
<name>A0AAD9RC75_9HYME</name>
<organism evidence="1 2">
    <name type="scientific">Odynerus spinipes</name>
    <dbReference type="NCBI Taxonomy" id="1348599"/>
    <lineage>
        <taxon>Eukaryota</taxon>
        <taxon>Metazoa</taxon>
        <taxon>Ecdysozoa</taxon>
        <taxon>Arthropoda</taxon>
        <taxon>Hexapoda</taxon>
        <taxon>Insecta</taxon>
        <taxon>Pterygota</taxon>
        <taxon>Neoptera</taxon>
        <taxon>Endopterygota</taxon>
        <taxon>Hymenoptera</taxon>
        <taxon>Apocrita</taxon>
        <taxon>Aculeata</taxon>
        <taxon>Vespoidea</taxon>
        <taxon>Vespidae</taxon>
        <taxon>Eumeninae</taxon>
        <taxon>Odynerus</taxon>
    </lineage>
</organism>
<evidence type="ECO:0000313" key="2">
    <source>
        <dbReference type="Proteomes" id="UP001258017"/>
    </source>
</evidence>
<dbReference type="Proteomes" id="UP001258017">
    <property type="component" value="Unassembled WGS sequence"/>
</dbReference>
<keyword evidence="2" id="KW-1185">Reference proteome</keyword>
<accession>A0AAD9RC75</accession>
<dbReference type="AlphaFoldDB" id="A0AAD9RC75"/>
<comment type="caution">
    <text evidence="1">The sequence shown here is derived from an EMBL/GenBank/DDBJ whole genome shotgun (WGS) entry which is preliminary data.</text>
</comment>